<keyword evidence="1" id="KW-1133">Transmembrane helix</keyword>
<feature type="transmembrane region" description="Helical" evidence="1">
    <location>
        <begin position="176"/>
        <end position="200"/>
    </location>
</feature>
<organism evidence="3 4">
    <name type="scientific">Aeromicrobium alkaliterrae</name>
    <dbReference type="NCBI Taxonomy" id="302168"/>
    <lineage>
        <taxon>Bacteria</taxon>
        <taxon>Bacillati</taxon>
        <taxon>Actinomycetota</taxon>
        <taxon>Actinomycetes</taxon>
        <taxon>Propionibacteriales</taxon>
        <taxon>Nocardioidaceae</taxon>
        <taxon>Aeromicrobium</taxon>
    </lineage>
</organism>
<feature type="signal peptide" evidence="2">
    <location>
        <begin position="1"/>
        <end position="20"/>
    </location>
</feature>
<evidence type="ECO:0000256" key="2">
    <source>
        <dbReference type="SAM" id="SignalP"/>
    </source>
</evidence>
<keyword evidence="1" id="KW-0812">Transmembrane</keyword>
<proteinExistence type="predicted"/>
<evidence type="ECO:0000313" key="4">
    <source>
        <dbReference type="Proteomes" id="UP001501057"/>
    </source>
</evidence>
<keyword evidence="2" id="KW-0732">Signal</keyword>
<reference evidence="4" key="1">
    <citation type="journal article" date="2019" name="Int. J. Syst. Evol. Microbiol.">
        <title>The Global Catalogue of Microorganisms (GCM) 10K type strain sequencing project: providing services to taxonomists for standard genome sequencing and annotation.</title>
        <authorList>
            <consortium name="The Broad Institute Genomics Platform"/>
            <consortium name="The Broad Institute Genome Sequencing Center for Infectious Disease"/>
            <person name="Wu L."/>
            <person name="Ma J."/>
        </authorList>
    </citation>
    <scope>NUCLEOTIDE SEQUENCE [LARGE SCALE GENOMIC DNA]</scope>
    <source>
        <strain evidence="4">JCM 13518</strain>
    </source>
</reference>
<feature type="transmembrane region" description="Helical" evidence="1">
    <location>
        <begin position="111"/>
        <end position="135"/>
    </location>
</feature>
<sequence length="208" mass="19802">MRTLASAALHGAAVTITALAALRATDPVLAVAVVAAVAVMLAWFASLSSTEDVSGLDVTGTLPGLALAVVGRSPWGTVLPVLAVQAVVAVALGAGANALDDQLGPTLVISAPMLGLAALVAALAGIASAWVTLSIDGGGPVALAGVPALLAGGTGPLVLVGAFHPATLVGLATAGLVAWDVTAIAVAAAAAGAVIGTYTVSALLPQDE</sequence>
<dbReference type="RefSeq" id="WP_344197636.1">
    <property type="nucleotide sequence ID" value="NZ_BAAAME010000002.1"/>
</dbReference>
<keyword evidence="4" id="KW-1185">Reference proteome</keyword>
<evidence type="ECO:0000313" key="3">
    <source>
        <dbReference type="EMBL" id="GAA1728325.1"/>
    </source>
</evidence>
<feature type="transmembrane region" description="Helical" evidence="1">
    <location>
        <begin position="141"/>
        <end position="164"/>
    </location>
</feature>
<gene>
    <name evidence="3" type="ORF">GCM10009710_06200</name>
</gene>
<name>A0ABP4VIR1_9ACTN</name>
<dbReference type="Proteomes" id="UP001501057">
    <property type="component" value="Unassembled WGS sequence"/>
</dbReference>
<feature type="transmembrane region" description="Helical" evidence="1">
    <location>
        <begin position="77"/>
        <end position="99"/>
    </location>
</feature>
<comment type="caution">
    <text evidence="3">The sequence shown here is derived from an EMBL/GenBank/DDBJ whole genome shotgun (WGS) entry which is preliminary data.</text>
</comment>
<feature type="chain" id="PRO_5045392025" evidence="2">
    <location>
        <begin position="21"/>
        <end position="208"/>
    </location>
</feature>
<feature type="transmembrane region" description="Helical" evidence="1">
    <location>
        <begin position="28"/>
        <end position="46"/>
    </location>
</feature>
<evidence type="ECO:0000256" key="1">
    <source>
        <dbReference type="SAM" id="Phobius"/>
    </source>
</evidence>
<keyword evidence="1" id="KW-0472">Membrane</keyword>
<protein>
    <submittedName>
        <fullName evidence="3">Uncharacterized protein</fullName>
    </submittedName>
</protein>
<accession>A0ABP4VIR1</accession>
<dbReference type="EMBL" id="BAAAME010000002">
    <property type="protein sequence ID" value="GAA1728325.1"/>
    <property type="molecule type" value="Genomic_DNA"/>
</dbReference>